<dbReference type="EMBL" id="LAZR01041043">
    <property type="protein sequence ID" value="KKL12987.1"/>
    <property type="molecule type" value="Genomic_DNA"/>
</dbReference>
<evidence type="ECO:0000259" key="1">
    <source>
        <dbReference type="Pfam" id="PF12690"/>
    </source>
</evidence>
<name>A0A0F9BGM1_9ZZZZ</name>
<dbReference type="InterPro" id="IPR020481">
    <property type="entry name" value="Intracell_prot_inh_BsuPI"/>
</dbReference>
<comment type="caution">
    <text evidence="2">The sequence shown here is derived from an EMBL/GenBank/DDBJ whole genome shotgun (WGS) entry which is preliminary data.</text>
</comment>
<dbReference type="InterPro" id="IPR013424">
    <property type="entry name" value="Ice-binding_C"/>
</dbReference>
<protein>
    <recommendedName>
        <fullName evidence="1">Intracellular proteinase inhibitor BsuPI domain-containing protein</fullName>
    </recommendedName>
</protein>
<organism evidence="2">
    <name type="scientific">marine sediment metagenome</name>
    <dbReference type="NCBI Taxonomy" id="412755"/>
    <lineage>
        <taxon>unclassified sequences</taxon>
        <taxon>metagenomes</taxon>
        <taxon>ecological metagenomes</taxon>
    </lineage>
</organism>
<dbReference type="NCBIfam" id="TIGR02595">
    <property type="entry name" value="PEP_CTERM"/>
    <property type="match status" value="1"/>
</dbReference>
<sequence length="177" mass="19576">MSVLRRVSTLLPLVTVLLCGLLTSDLAADLVPLPTGDDLEYSIETDKTVYQLGETVHATYTITNPLEVPVSIELSQEPGFNLWVMQGNTEIWAAYRVFAQVIGSQGFAPGEILELNYTWDMTDYDDNLVLWGEYELVGVIYGEGHNVSTNITIIPEPATVILLVFGGLSILRSNRRN</sequence>
<reference evidence="2" key="1">
    <citation type="journal article" date="2015" name="Nature">
        <title>Complex archaea that bridge the gap between prokaryotes and eukaryotes.</title>
        <authorList>
            <person name="Spang A."/>
            <person name="Saw J.H."/>
            <person name="Jorgensen S.L."/>
            <person name="Zaremba-Niedzwiedzka K."/>
            <person name="Martijn J."/>
            <person name="Lind A.E."/>
            <person name="van Eijk R."/>
            <person name="Schleper C."/>
            <person name="Guy L."/>
            <person name="Ettema T.J."/>
        </authorList>
    </citation>
    <scope>NUCLEOTIDE SEQUENCE</scope>
</reference>
<dbReference type="Pfam" id="PF12690">
    <property type="entry name" value="BsuPI"/>
    <property type="match status" value="1"/>
</dbReference>
<evidence type="ECO:0000313" key="2">
    <source>
        <dbReference type="EMBL" id="KKL12987.1"/>
    </source>
</evidence>
<dbReference type="AlphaFoldDB" id="A0A0F9BGM1"/>
<dbReference type="InterPro" id="IPR038144">
    <property type="entry name" value="IPI"/>
</dbReference>
<accession>A0A0F9BGM1</accession>
<gene>
    <name evidence="2" type="ORF">LCGC14_2530270</name>
</gene>
<proteinExistence type="predicted"/>
<feature type="domain" description="Intracellular proteinase inhibitor BsuPI" evidence="1">
    <location>
        <begin position="44"/>
        <end position="141"/>
    </location>
</feature>
<dbReference type="Gene3D" id="2.60.40.2360">
    <property type="entry name" value="Intracellular proteinase inhibitor BsuPI"/>
    <property type="match status" value="1"/>
</dbReference>